<dbReference type="Proteomes" id="UP000076863">
    <property type="component" value="Unassembled WGS sequence"/>
</dbReference>
<reference evidence="2 3" key="1">
    <citation type="journal article" date="2016" name="Genome Biol. Evol.">
        <title>Divergent and convergent evolution of fungal pathogenicity.</title>
        <authorList>
            <person name="Shang Y."/>
            <person name="Xiao G."/>
            <person name="Zheng P."/>
            <person name="Cen K."/>
            <person name="Zhan S."/>
            <person name="Wang C."/>
        </authorList>
    </citation>
    <scope>NUCLEOTIDE SEQUENCE [LARGE SCALE GENOMIC DNA]</scope>
    <source>
        <strain evidence="2 3">RCEF 3172</strain>
    </source>
</reference>
<comment type="caution">
    <text evidence="2">The sequence shown here is derived from an EMBL/GenBank/DDBJ whole genome shotgun (WGS) entry which is preliminary data.</text>
</comment>
<keyword evidence="3" id="KW-1185">Reference proteome</keyword>
<name>A0A167JU76_9HYPO</name>
<feature type="compositionally biased region" description="Low complexity" evidence="1">
    <location>
        <begin position="103"/>
        <end position="124"/>
    </location>
</feature>
<accession>A0A167JU76</accession>
<protein>
    <submittedName>
        <fullName evidence="2">IBR finger domain protein</fullName>
    </submittedName>
</protein>
<evidence type="ECO:0000313" key="2">
    <source>
        <dbReference type="EMBL" id="OAA50761.1"/>
    </source>
</evidence>
<gene>
    <name evidence="2" type="ORF">BBO_00708</name>
</gene>
<feature type="region of interest" description="Disordered" evidence="1">
    <location>
        <begin position="58"/>
        <end position="124"/>
    </location>
</feature>
<evidence type="ECO:0000256" key="1">
    <source>
        <dbReference type="SAM" id="MobiDB-lite"/>
    </source>
</evidence>
<dbReference type="AlphaFoldDB" id="A0A167JU76"/>
<organism evidence="2 3">
    <name type="scientific">Beauveria brongniartii RCEF 3172</name>
    <dbReference type="NCBI Taxonomy" id="1081107"/>
    <lineage>
        <taxon>Eukaryota</taxon>
        <taxon>Fungi</taxon>
        <taxon>Dikarya</taxon>
        <taxon>Ascomycota</taxon>
        <taxon>Pezizomycotina</taxon>
        <taxon>Sordariomycetes</taxon>
        <taxon>Hypocreomycetidae</taxon>
        <taxon>Hypocreales</taxon>
        <taxon>Cordycipitaceae</taxon>
        <taxon>Beauveria</taxon>
        <taxon>Beauveria brongniartii</taxon>
    </lineage>
</organism>
<evidence type="ECO:0000313" key="3">
    <source>
        <dbReference type="Proteomes" id="UP000076863"/>
    </source>
</evidence>
<sequence length="176" mass="19395">MAALAALEDASRRLALELQLREVDALNTSPNLHSRRRRAPEFEIALKVYQEHLTSEIQSVGGRLPPSPAAEASSSRHKNRVATCKKSLPAQKRGAILPREAKASSSQTAVATQSATSQAEQEASWQRPAMRHLFEVQTEIPPFYAPCNDVYCALCPVSHKLRFLSFSALVAQATFR</sequence>
<dbReference type="OrthoDB" id="4870585at2759"/>
<proteinExistence type="predicted"/>
<dbReference type="EMBL" id="AZHA01000002">
    <property type="protein sequence ID" value="OAA50761.1"/>
    <property type="molecule type" value="Genomic_DNA"/>
</dbReference>